<dbReference type="PANTHER" id="PTHR30055:SF226">
    <property type="entry name" value="HTH-TYPE TRANSCRIPTIONAL REGULATOR PKSA"/>
    <property type="match status" value="1"/>
</dbReference>
<feature type="DNA-binding region" description="H-T-H motif" evidence="2">
    <location>
        <begin position="30"/>
        <end position="49"/>
    </location>
</feature>
<dbReference type="SUPFAM" id="SSF46689">
    <property type="entry name" value="Homeodomain-like"/>
    <property type="match status" value="1"/>
</dbReference>
<proteinExistence type="predicted"/>
<keyword evidence="5" id="KW-1185">Reference proteome</keyword>
<dbReference type="InterPro" id="IPR050109">
    <property type="entry name" value="HTH-type_TetR-like_transc_reg"/>
</dbReference>
<name>A0ABU8DSK4_9ACTN</name>
<feature type="domain" description="HTH tetR-type" evidence="3">
    <location>
        <begin position="7"/>
        <end position="67"/>
    </location>
</feature>
<gene>
    <name evidence="4" type="ORF">TEK04_08825</name>
</gene>
<accession>A0ABU8DSK4</accession>
<sequence>MTRAVRQHADADILDRAAALFARRGFAKTSVQEIADAVGLSKTGLLHHFPSKDALHTAVTVQADGLAEQVLSVALRAPEGPERDRATVEVLVDIAFAHPGLVTLLLSPAAEEPAPQCTSTAGDAALRAFGIVPGELPADPTRVVRVLGALGALAVLSLTATEHGTTTTWRPLVVATCLDALGQGRPGAQPTRSPQMEA</sequence>
<evidence type="ECO:0000256" key="2">
    <source>
        <dbReference type="PROSITE-ProRule" id="PRU00335"/>
    </source>
</evidence>
<keyword evidence="1 2" id="KW-0238">DNA-binding</keyword>
<comment type="caution">
    <text evidence="4">The sequence shown here is derived from an EMBL/GenBank/DDBJ whole genome shotgun (WGS) entry which is preliminary data.</text>
</comment>
<dbReference type="PROSITE" id="PS50977">
    <property type="entry name" value="HTH_TETR_2"/>
    <property type="match status" value="1"/>
</dbReference>
<dbReference type="InterPro" id="IPR001647">
    <property type="entry name" value="HTH_TetR"/>
</dbReference>
<dbReference type="InterPro" id="IPR009057">
    <property type="entry name" value="Homeodomain-like_sf"/>
</dbReference>
<evidence type="ECO:0000256" key="1">
    <source>
        <dbReference type="ARBA" id="ARBA00023125"/>
    </source>
</evidence>
<reference evidence="4 5" key="1">
    <citation type="submission" date="2024-03" db="EMBL/GenBank/DDBJ databases">
        <title>Draft genome sequence of Klenkia sp. LSe6-5.</title>
        <authorList>
            <person name="Duangmal K."/>
            <person name="Chantavorakit T."/>
        </authorList>
    </citation>
    <scope>NUCLEOTIDE SEQUENCE [LARGE SCALE GENOMIC DNA]</scope>
    <source>
        <strain evidence="4 5">LSe6-5</strain>
    </source>
</reference>
<dbReference type="RefSeq" id="WP_336403963.1">
    <property type="nucleotide sequence ID" value="NZ_JBAPLU010000007.1"/>
</dbReference>
<dbReference type="Pfam" id="PF00440">
    <property type="entry name" value="TetR_N"/>
    <property type="match status" value="1"/>
</dbReference>
<dbReference type="PRINTS" id="PR00455">
    <property type="entry name" value="HTHTETR"/>
</dbReference>
<organism evidence="4 5">
    <name type="scientific">Klenkia sesuvii</name>
    <dbReference type="NCBI Taxonomy" id="3103137"/>
    <lineage>
        <taxon>Bacteria</taxon>
        <taxon>Bacillati</taxon>
        <taxon>Actinomycetota</taxon>
        <taxon>Actinomycetes</taxon>
        <taxon>Geodermatophilales</taxon>
        <taxon>Geodermatophilaceae</taxon>
        <taxon>Klenkia</taxon>
    </lineage>
</organism>
<dbReference type="Proteomes" id="UP001361570">
    <property type="component" value="Unassembled WGS sequence"/>
</dbReference>
<evidence type="ECO:0000259" key="3">
    <source>
        <dbReference type="PROSITE" id="PS50977"/>
    </source>
</evidence>
<dbReference type="PANTHER" id="PTHR30055">
    <property type="entry name" value="HTH-TYPE TRANSCRIPTIONAL REGULATOR RUTR"/>
    <property type="match status" value="1"/>
</dbReference>
<evidence type="ECO:0000313" key="4">
    <source>
        <dbReference type="EMBL" id="MEI4271825.1"/>
    </source>
</evidence>
<dbReference type="EMBL" id="JBAPLU010000007">
    <property type="protein sequence ID" value="MEI4271825.1"/>
    <property type="molecule type" value="Genomic_DNA"/>
</dbReference>
<protein>
    <submittedName>
        <fullName evidence="4">Helix-turn-helix domain-containing protein</fullName>
    </submittedName>
</protein>
<evidence type="ECO:0000313" key="5">
    <source>
        <dbReference type="Proteomes" id="UP001361570"/>
    </source>
</evidence>
<dbReference type="Gene3D" id="1.10.357.10">
    <property type="entry name" value="Tetracycline Repressor, domain 2"/>
    <property type="match status" value="1"/>
</dbReference>